<dbReference type="Proteomes" id="UP000028524">
    <property type="component" value="Unassembled WGS sequence"/>
</dbReference>
<feature type="compositionally biased region" description="Basic residues" evidence="1">
    <location>
        <begin position="16"/>
        <end position="28"/>
    </location>
</feature>
<feature type="compositionally biased region" description="Basic and acidic residues" evidence="1">
    <location>
        <begin position="1039"/>
        <end position="1051"/>
    </location>
</feature>
<feature type="compositionally biased region" description="Low complexity" evidence="1">
    <location>
        <begin position="342"/>
        <end position="353"/>
    </location>
</feature>
<feature type="compositionally biased region" description="Basic and acidic residues" evidence="1">
    <location>
        <begin position="567"/>
        <end position="578"/>
    </location>
</feature>
<dbReference type="HOGENOM" id="CLU_002444_0_0_1"/>
<dbReference type="STRING" id="1283841.A0A084QU33"/>
<feature type="compositionally biased region" description="Polar residues" evidence="1">
    <location>
        <begin position="1200"/>
        <end position="1223"/>
    </location>
</feature>
<keyword evidence="3" id="KW-1185">Reference proteome</keyword>
<feature type="compositionally biased region" description="Acidic residues" evidence="1">
    <location>
        <begin position="314"/>
        <end position="327"/>
    </location>
</feature>
<protein>
    <submittedName>
        <fullName evidence="2">Uncharacterized protein</fullName>
    </submittedName>
</protein>
<feature type="compositionally biased region" description="Low complexity" evidence="1">
    <location>
        <begin position="1164"/>
        <end position="1174"/>
    </location>
</feature>
<sequence>MAAEIDSPAREPAARGRGRGGRGSRGGRGRGGGRGAANAAVTKAAAAKPGRGGTRRGRAKNFSDSRVQAAYERQRELKANYQAVAHALKPALQELAERSIEEALQNPDLYKLCVEHLPVTAELQRNFDKRMAEFDRHLECSLKLAENTYRNATYVTEQEYQNGLDEIEELFLESQESRLRSLDMLHARGLPVDILDDQYEYKVITDEHYDKEFGIYQSYKDGHLVPYPSRVEGTEMWQRVRDADAAVAASAAAAPAKVKGRGRGVNKRRAQDQPDGHPTPKKATRGTADDSQLLLQSHMAPTPAKGLLASAAEVEVEPEGTPADEDSVPASPEPLGLPNGLSSAAQVKAQAKVSAREKSPPLPKNAAEPDEHGFRIYNQRLSTREKWTNSRFLAPRLFLFEDWEIGFRDSSNDSSKGHTRAKRGKYLDSPNSNGMHFDHWCNGYDFSVTVAEDFDQDVVERYGIHPTFGTFMATSTNEQEAPNPYIMPGKPIVYIANPSGRISHASRSFQPTVNSRSTTDAPWRIKVGSSLRRFCKIQDIGSGDIDVSDYTVTDEELRSTSLGTAIKELEARPRVEEIHSDEEEEPQPTEKAPEPQQQGGMPALSALAYATAFVEAQNTSRTAPPTPKPPARYDAIRDVFTESKPAAPPPAQEGDHLGMNLLAEICNVENRLPGTTPRQESMFAVVHPADHAVGGNIHIENEPHRFAPVRTAAIVDSLGYTEPVSGFQSFHRGQDMPHPQDRVMYDAPSEQMQYHPPVQEQAAPQPSMMRTSGYDVHVPQPLAPSGPLMQEPVMYHQHSSYPMHDPRDHQLATGHHMDQGYDSRRMSGYAPDPGFSRSFWPQQPAVHPHQSHASLPPAAPAQQYQPAPSTHSRIPFSHGASAEPLPPLRPPRARNQSLSDDTIHDPNMRSSLHGNLGSYYPPGPARPYSRMYPGPEASMPLLSSSSERMLPNPQPSVPGYMTSPHQGYAPQLLSPTFGNPASLPNPMNQSPPGTPHGGPPSSIHRHRSTPSGSSDAGSNKYRKLQPAPVPAHRAWSNKPELKTIPYDHKETGGAAALPSSGPTQIRGWNATDSSSRKSPGRKQAKQPAKSPITLPPLYEREQPAQSFRPMVVDESATTTNEVSQMAADPPDAQQEAEQTSIKQRLRPRKAKPAESQIAPGVKPSSNSSANASKKVVTWSSAEDAVSSEGTMRKIIIQTKSTPEPAQNAQSHEALTPADQVQDSVTVANTANTTITGPKENDEAVLKTADQKQL</sequence>
<gene>
    <name evidence="2" type="ORF">S40285_00136</name>
</gene>
<organism evidence="2 3">
    <name type="scientific">Stachybotrys chlorohalonatus (strain IBT 40285)</name>
    <dbReference type="NCBI Taxonomy" id="1283841"/>
    <lineage>
        <taxon>Eukaryota</taxon>
        <taxon>Fungi</taxon>
        <taxon>Dikarya</taxon>
        <taxon>Ascomycota</taxon>
        <taxon>Pezizomycotina</taxon>
        <taxon>Sordariomycetes</taxon>
        <taxon>Hypocreomycetidae</taxon>
        <taxon>Hypocreales</taxon>
        <taxon>Stachybotryaceae</taxon>
        <taxon>Stachybotrys</taxon>
    </lineage>
</organism>
<feature type="region of interest" description="Disordered" evidence="1">
    <location>
        <begin position="311"/>
        <end position="371"/>
    </location>
</feature>
<evidence type="ECO:0000256" key="1">
    <source>
        <dbReference type="SAM" id="MobiDB-lite"/>
    </source>
</evidence>
<name>A0A084QU33_STAC4</name>
<feature type="compositionally biased region" description="Basic residues" evidence="1">
    <location>
        <begin position="258"/>
        <end position="268"/>
    </location>
</feature>
<feature type="compositionally biased region" description="Basic and acidic residues" evidence="1">
    <location>
        <begin position="1238"/>
        <end position="1253"/>
    </location>
</feature>
<feature type="region of interest" description="Disordered" evidence="1">
    <location>
        <begin position="1"/>
        <end position="65"/>
    </location>
</feature>
<dbReference type="OrthoDB" id="4188028at2759"/>
<feature type="compositionally biased region" description="Basic and acidic residues" evidence="1">
    <location>
        <begin position="804"/>
        <end position="825"/>
    </location>
</feature>
<proteinExistence type="predicted"/>
<accession>A0A084QU33</accession>
<evidence type="ECO:0000313" key="2">
    <source>
        <dbReference type="EMBL" id="KFA67468.1"/>
    </source>
</evidence>
<dbReference type="AlphaFoldDB" id="A0A084QU33"/>
<evidence type="ECO:0000313" key="3">
    <source>
        <dbReference type="Proteomes" id="UP000028524"/>
    </source>
</evidence>
<feature type="region of interest" description="Disordered" evidence="1">
    <location>
        <begin position="804"/>
        <end position="1174"/>
    </location>
</feature>
<feature type="region of interest" description="Disordered" evidence="1">
    <location>
        <begin position="563"/>
        <end position="600"/>
    </location>
</feature>
<dbReference type="InParanoid" id="A0A084QU33"/>
<feature type="region of interest" description="Disordered" evidence="1">
    <location>
        <begin position="1200"/>
        <end position="1253"/>
    </location>
</feature>
<feature type="compositionally biased region" description="Low complexity" evidence="1">
    <location>
        <begin position="1224"/>
        <end position="1233"/>
    </location>
</feature>
<dbReference type="OMA" id="HRAWSNK"/>
<feature type="region of interest" description="Disordered" evidence="1">
    <location>
        <begin position="251"/>
        <end position="288"/>
    </location>
</feature>
<feature type="compositionally biased region" description="Low complexity" evidence="1">
    <location>
        <begin position="847"/>
        <end position="869"/>
    </location>
</feature>
<reference evidence="2 3" key="1">
    <citation type="journal article" date="2014" name="BMC Genomics">
        <title>Comparative genome sequencing reveals chemotype-specific gene clusters in the toxigenic black mold Stachybotrys.</title>
        <authorList>
            <person name="Semeiks J."/>
            <person name="Borek D."/>
            <person name="Otwinowski Z."/>
            <person name="Grishin N.V."/>
        </authorList>
    </citation>
    <scope>NUCLEOTIDE SEQUENCE [LARGE SCALE GENOMIC DNA]</scope>
    <source>
        <strain evidence="2 3">IBT 40285</strain>
    </source>
</reference>
<dbReference type="EMBL" id="KL660192">
    <property type="protein sequence ID" value="KFA67468.1"/>
    <property type="molecule type" value="Genomic_DNA"/>
</dbReference>
<feature type="compositionally biased region" description="Low complexity" evidence="1">
    <location>
        <begin position="36"/>
        <end position="47"/>
    </location>
</feature>